<dbReference type="AlphaFoldDB" id="C8VW23"/>
<protein>
    <submittedName>
        <fullName evidence="2">Uncharacterized protein</fullName>
    </submittedName>
</protein>
<dbReference type="EMBL" id="CP001720">
    <property type="protein sequence ID" value="ACV64310.1"/>
    <property type="molecule type" value="Genomic_DNA"/>
</dbReference>
<proteinExistence type="predicted"/>
<dbReference type="KEGG" id="dae:Dtox_3598"/>
<dbReference type="RefSeq" id="WP_015758997.1">
    <property type="nucleotide sequence ID" value="NC_013216.1"/>
</dbReference>
<evidence type="ECO:0000313" key="2">
    <source>
        <dbReference type="EMBL" id="ACV64310.1"/>
    </source>
</evidence>
<dbReference type="Proteomes" id="UP000002217">
    <property type="component" value="Chromosome"/>
</dbReference>
<dbReference type="OrthoDB" id="9963862at2"/>
<feature type="region of interest" description="Disordered" evidence="1">
    <location>
        <begin position="25"/>
        <end position="70"/>
    </location>
</feature>
<evidence type="ECO:0000256" key="1">
    <source>
        <dbReference type="SAM" id="MobiDB-lite"/>
    </source>
</evidence>
<reference evidence="2 3" key="1">
    <citation type="journal article" date="2009" name="Stand. Genomic Sci.">
        <title>Complete genome sequence of Desulfotomaculum acetoxidans type strain (5575).</title>
        <authorList>
            <person name="Spring S."/>
            <person name="Lapidus A."/>
            <person name="Schroder M."/>
            <person name="Gleim D."/>
            <person name="Sims D."/>
            <person name="Meincke L."/>
            <person name="Glavina Del Rio T."/>
            <person name="Tice H."/>
            <person name="Copeland A."/>
            <person name="Cheng J.F."/>
            <person name="Lucas S."/>
            <person name="Chen F."/>
            <person name="Nolan M."/>
            <person name="Bruce D."/>
            <person name="Goodwin L."/>
            <person name="Pitluck S."/>
            <person name="Ivanova N."/>
            <person name="Mavromatis K."/>
            <person name="Mikhailova N."/>
            <person name="Pati A."/>
            <person name="Chen A."/>
            <person name="Palaniappan K."/>
            <person name="Land M."/>
            <person name="Hauser L."/>
            <person name="Chang Y.J."/>
            <person name="Jeffries C.D."/>
            <person name="Chain P."/>
            <person name="Saunders E."/>
            <person name="Brettin T."/>
            <person name="Detter J.C."/>
            <person name="Goker M."/>
            <person name="Bristow J."/>
            <person name="Eisen J.A."/>
            <person name="Markowitz V."/>
            <person name="Hugenholtz P."/>
            <person name="Kyrpides N.C."/>
            <person name="Klenk H.P."/>
            <person name="Han C."/>
        </authorList>
    </citation>
    <scope>NUCLEOTIDE SEQUENCE [LARGE SCALE GENOMIC DNA]</scope>
    <source>
        <strain evidence="3">ATCC 49208 / DSM 771 / VKM B-1644</strain>
    </source>
</reference>
<name>C8VW23_DESAS</name>
<keyword evidence="3" id="KW-1185">Reference proteome</keyword>
<evidence type="ECO:0000313" key="3">
    <source>
        <dbReference type="Proteomes" id="UP000002217"/>
    </source>
</evidence>
<accession>C8VW23</accession>
<organism evidence="2 3">
    <name type="scientific">Desulfofarcimen acetoxidans (strain ATCC 49208 / DSM 771 / KCTC 5769 / VKM B-1644 / 5575)</name>
    <name type="common">Desulfotomaculum acetoxidans</name>
    <dbReference type="NCBI Taxonomy" id="485916"/>
    <lineage>
        <taxon>Bacteria</taxon>
        <taxon>Bacillati</taxon>
        <taxon>Bacillota</taxon>
        <taxon>Clostridia</taxon>
        <taxon>Eubacteriales</taxon>
        <taxon>Peptococcaceae</taxon>
        <taxon>Desulfofarcimen</taxon>
    </lineage>
</organism>
<sequence length="70" mass="7860">MKMKRNRKDMAKMANSNLRVQSISVKGNNGEFSEELLPAGTNMTKNEMKSSPKRIGNANKSVKAKRKDSF</sequence>
<gene>
    <name evidence="2" type="ordered locus">Dtox_3598</name>
</gene>
<dbReference type="HOGENOM" id="CLU_2751168_0_0_9"/>